<feature type="domain" description="RNA polymerase sigma-70 region 2" evidence="5">
    <location>
        <begin position="22"/>
        <end position="87"/>
    </location>
</feature>
<dbReference type="RefSeq" id="WP_073003504.1">
    <property type="nucleotide sequence ID" value="NZ_FQUM01000016.1"/>
</dbReference>
<evidence type="ECO:0000256" key="1">
    <source>
        <dbReference type="ARBA" id="ARBA00010641"/>
    </source>
</evidence>
<name>A0A1M5G2D7_9BACT</name>
<dbReference type="InterPro" id="IPR036388">
    <property type="entry name" value="WH-like_DNA-bd_sf"/>
</dbReference>
<keyword evidence="8" id="KW-1185">Reference proteome</keyword>
<reference evidence="8" key="1">
    <citation type="submission" date="2016-11" db="EMBL/GenBank/DDBJ databases">
        <authorList>
            <person name="Varghese N."/>
            <person name="Submissions S."/>
        </authorList>
    </citation>
    <scope>NUCLEOTIDE SEQUENCE [LARGE SCALE GENOMIC DNA]</scope>
    <source>
        <strain evidence="8">DSM 26910</strain>
    </source>
</reference>
<dbReference type="EMBL" id="FQUM01000016">
    <property type="protein sequence ID" value="SHF97889.1"/>
    <property type="molecule type" value="Genomic_DNA"/>
</dbReference>
<dbReference type="GO" id="GO:0003677">
    <property type="term" value="F:DNA binding"/>
    <property type="evidence" value="ECO:0007669"/>
    <property type="project" value="InterPro"/>
</dbReference>
<evidence type="ECO:0000313" key="7">
    <source>
        <dbReference type="EMBL" id="SHF97889.1"/>
    </source>
</evidence>
<sequence length="196" mass="23395">MFSVETRRELQNGNPEAYKEVFRLLYPRLKGYCKLFLDDDDEVGDIIQETFIKLWEKRDSIELNGSVESLIFIMTRNRCLNVLKNKRLESQKIDTEKLNVNDLQYLYQLDFSEKEERSLEEMLILSFQEEVEKLPAKMKTVFVKCKIENRKQQEVAEELGISIKMVEKHIARAKEQIRRQLLKKHPLLYILILLLL</sequence>
<dbReference type="GO" id="GO:0016987">
    <property type="term" value="F:sigma factor activity"/>
    <property type="evidence" value="ECO:0007669"/>
    <property type="project" value="UniProtKB-KW"/>
</dbReference>
<dbReference type="Proteomes" id="UP000184164">
    <property type="component" value="Unassembled WGS sequence"/>
</dbReference>
<comment type="similarity">
    <text evidence="1">Belongs to the sigma-70 factor family. ECF subfamily.</text>
</comment>
<evidence type="ECO:0000256" key="2">
    <source>
        <dbReference type="ARBA" id="ARBA00023015"/>
    </source>
</evidence>
<dbReference type="OrthoDB" id="1120978at2"/>
<keyword evidence="3" id="KW-0731">Sigma factor</keyword>
<dbReference type="AlphaFoldDB" id="A0A1M5G2D7"/>
<protein>
    <submittedName>
        <fullName evidence="7">RNA polymerase sigma-70 factor, ECF subfamily</fullName>
    </submittedName>
</protein>
<evidence type="ECO:0000313" key="8">
    <source>
        <dbReference type="Proteomes" id="UP000184164"/>
    </source>
</evidence>
<keyword evidence="4" id="KW-0804">Transcription</keyword>
<proteinExistence type="inferred from homology"/>
<gene>
    <name evidence="7" type="ORF">SAMN05444274_11626</name>
</gene>
<dbReference type="SUPFAM" id="SSF88659">
    <property type="entry name" value="Sigma3 and sigma4 domains of RNA polymerase sigma factors"/>
    <property type="match status" value="1"/>
</dbReference>
<dbReference type="GO" id="GO:0006352">
    <property type="term" value="P:DNA-templated transcription initiation"/>
    <property type="evidence" value="ECO:0007669"/>
    <property type="project" value="InterPro"/>
</dbReference>
<dbReference type="Gene3D" id="1.10.1740.10">
    <property type="match status" value="1"/>
</dbReference>
<accession>A0A1M5G2D7</accession>
<dbReference type="InterPro" id="IPR013249">
    <property type="entry name" value="RNA_pol_sigma70_r4_t2"/>
</dbReference>
<dbReference type="InterPro" id="IPR007627">
    <property type="entry name" value="RNA_pol_sigma70_r2"/>
</dbReference>
<dbReference type="SUPFAM" id="SSF88946">
    <property type="entry name" value="Sigma2 domain of RNA polymerase sigma factors"/>
    <property type="match status" value="1"/>
</dbReference>
<dbReference type="Pfam" id="PF08281">
    <property type="entry name" value="Sigma70_r4_2"/>
    <property type="match status" value="1"/>
</dbReference>
<dbReference type="STRING" id="1484053.SAMN05444274_11626"/>
<evidence type="ECO:0000256" key="4">
    <source>
        <dbReference type="ARBA" id="ARBA00023163"/>
    </source>
</evidence>
<dbReference type="PANTHER" id="PTHR43133:SF46">
    <property type="entry name" value="RNA POLYMERASE SIGMA-70 FACTOR ECF SUBFAMILY"/>
    <property type="match status" value="1"/>
</dbReference>
<dbReference type="InterPro" id="IPR014284">
    <property type="entry name" value="RNA_pol_sigma-70_dom"/>
</dbReference>
<dbReference type="PANTHER" id="PTHR43133">
    <property type="entry name" value="RNA POLYMERASE ECF-TYPE SIGMA FACTO"/>
    <property type="match status" value="1"/>
</dbReference>
<dbReference type="Pfam" id="PF04542">
    <property type="entry name" value="Sigma70_r2"/>
    <property type="match status" value="1"/>
</dbReference>
<evidence type="ECO:0000259" key="6">
    <source>
        <dbReference type="Pfam" id="PF08281"/>
    </source>
</evidence>
<evidence type="ECO:0000259" key="5">
    <source>
        <dbReference type="Pfam" id="PF04542"/>
    </source>
</evidence>
<dbReference type="InterPro" id="IPR013325">
    <property type="entry name" value="RNA_pol_sigma_r2"/>
</dbReference>
<evidence type="ECO:0000256" key="3">
    <source>
        <dbReference type="ARBA" id="ARBA00023082"/>
    </source>
</evidence>
<organism evidence="7 8">
    <name type="scientific">Mariniphaga anaerophila</name>
    <dbReference type="NCBI Taxonomy" id="1484053"/>
    <lineage>
        <taxon>Bacteria</taxon>
        <taxon>Pseudomonadati</taxon>
        <taxon>Bacteroidota</taxon>
        <taxon>Bacteroidia</taxon>
        <taxon>Marinilabiliales</taxon>
        <taxon>Prolixibacteraceae</taxon>
        <taxon>Mariniphaga</taxon>
    </lineage>
</organism>
<keyword evidence="2" id="KW-0805">Transcription regulation</keyword>
<dbReference type="InterPro" id="IPR039425">
    <property type="entry name" value="RNA_pol_sigma-70-like"/>
</dbReference>
<feature type="domain" description="RNA polymerase sigma factor 70 region 4 type 2" evidence="6">
    <location>
        <begin position="126"/>
        <end position="176"/>
    </location>
</feature>
<dbReference type="InterPro" id="IPR013324">
    <property type="entry name" value="RNA_pol_sigma_r3/r4-like"/>
</dbReference>
<dbReference type="NCBIfam" id="TIGR02937">
    <property type="entry name" value="sigma70-ECF"/>
    <property type="match status" value="1"/>
</dbReference>
<dbReference type="Gene3D" id="1.10.10.10">
    <property type="entry name" value="Winged helix-like DNA-binding domain superfamily/Winged helix DNA-binding domain"/>
    <property type="match status" value="1"/>
</dbReference>